<protein>
    <submittedName>
        <fullName evidence="1">Uncharacterized protein</fullName>
    </submittedName>
</protein>
<dbReference type="AlphaFoldDB" id="A0A0F3PW02"/>
<name>A0A0F3PW02_ANAPH</name>
<proteinExistence type="predicted"/>
<sequence>MLAFTELLCMLAAPHKHYPNCSTVCMMKYKTSRALEFFE</sequence>
<evidence type="ECO:0000313" key="1">
    <source>
        <dbReference type="EMBL" id="KJV84046.1"/>
    </source>
</evidence>
<dbReference type="Proteomes" id="UP000033722">
    <property type="component" value="Unassembled WGS sequence"/>
</dbReference>
<comment type="caution">
    <text evidence="1">The sequence shown here is derived from an EMBL/GenBank/DDBJ whole genome shotgun (WGS) entry which is preliminary data.</text>
</comment>
<organism evidence="1 2">
    <name type="scientific">Anaplasma phagocytophilum str. CRT53-1</name>
    <dbReference type="NCBI Taxonomy" id="1359157"/>
    <lineage>
        <taxon>Bacteria</taxon>
        <taxon>Pseudomonadati</taxon>
        <taxon>Pseudomonadota</taxon>
        <taxon>Alphaproteobacteria</taxon>
        <taxon>Rickettsiales</taxon>
        <taxon>Anaplasmataceae</taxon>
        <taxon>Anaplasma</taxon>
        <taxon>phagocytophilum group</taxon>
    </lineage>
</organism>
<reference evidence="1 2" key="1">
    <citation type="submission" date="2015-01" db="EMBL/GenBank/DDBJ databases">
        <title>Genome Sequencing of Rickettsiales.</title>
        <authorList>
            <person name="Daugherty S.C."/>
            <person name="Su Q."/>
            <person name="Abolude K."/>
            <person name="Beier-Sexton M."/>
            <person name="Carlyon J.A."/>
            <person name="Carter R."/>
            <person name="Day N.P."/>
            <person name="Dumler S.J."/>
            <person name="Dyachenko V."/>
            <person name="Godinez A."/>
            <person name="Kurtti T.J."/>
            <person name="Lichay M."/>
            <person name="Mullins K.E."/>
            <person name="Ott S."/>
            <person name="Pappas-Brown V."/>
            <person name="Paris D.H."/>
            <person name="Patel P."/>
            <person name="Richards A.L."/>
            <person name="Sadzewicz L."/>
            <person name="Sears K."/>
            <person name="Seidman D."/>
            <person name="Sengamalay N."/>
            <person name="Stenos J."/>
            <person name="Tallon L.J."/>
            <person name="Vincent G."/>
            <person name="Fraser C.M."/>
            <person name="Munderloh U."/>
            <person name="Dunning-Hotopp J.C."/>
        </authorList>
    </citation>
    <scope>NUCLEOTIDE SEQUENCE [LARGE SCALE GENOMIC DNA]</scope>
    <source>
        <strain evidence="1 2">CRT53-1</strain>
    </source>
</reference>
<accession>A0A0F3PW02</accession>
<gene>
    <name evidence="1" type="ORF">APHCRT_1021</name>
</gene>
<dbReference type="PATRIC" id="fig|1359157.3.peg.832"/>
<dbReference type="EMBL" id="LAOD01000024">
    <property type="protein sequence ID" value="KJV84046.1"/>
    <property type="molecule type" value="Genomic_DNA"/>
</dbReference>
<evidence type="ECO:0000313" key="2">
    <source>
        <dbReference type="Proteomes" id="UP000033722"/>
    </source>
</evidence>